<dbReference type="SUPFAM" id="SSF48403">
    <property type="entry name" value="Ankyrin repeat"/>
    <property type="match status" value="1"/>
</dbReference>
<evidence type="ECO:0000313" key="2">
    <source>
        <dbReference type="Proteomes" id="UP000070168"/>
    </source>
</evidence>
<proteinExistence type="predicted"/>
<dbReference type="RefSeq" id="XP_040647682.1">
    <property type="nucleotide sequence ID" value="XM_040790729.1"/>
</dbReference>
<organism evidence="1 2">
    <name type="scientific">Penicillium patulum</name>
    <name type="common">Penicillium griseofulvum</name>
    <dbReference type="NCBI Taxonomy" id="5078"/>
    <lineage>
        <taxon>Eukaryota</taxon>
        <taxon>Fungi</taxon>
        <taxon>Dikarya</taxon>
        <taxon>Ascomycota</taxon>
        <taxon>Pezizomycotina</taxon>
        <taxon>Eurotiomycetes</taxon>
        <taxon>Eurotiomycetidae</taxon>
        <taxon>Eurotiales</taxon>
        <taxon>Aspergillaceae</taxon>
        <taxon>Penicillium</taxon>
    </lineage>
</organism>
<evidence type="ECO:0008006" key="3">
    <source>
        <dbReference type="Google" id="ProtNLM"/>
    </source>
</evidence>
<reference evidence="1 2" key="1">
    <citation type="journal article" date="2016" name="BMC Genomics">
        <title>Genome sequencing and secondary metabolism of the postharvest pathogen Penicillium griseofulvum.</title>
        <authorList>
            <person name="Banani H."/>
            <person name="Marcet-Houben M."/>
            <person name="Ballester A.R."/>
            <person name="Abbruscato P."/>
            <person name="Gonzalez-Candelas L."/>
            <person name="Gabaldon T."/>
            <person name="Spadaro D."/>
        </authorList>
    </citation>
    <scope>NUCLEOTIDE SEQUENCE [LARGE SCALE GENOMIC DNA]</scope>
    <source>
        <strain evidence="1 2">PG3</strain>
    </source>
</reference>
<dbReference type="InterPro" id="IPR036770">
    <property type="entry name" value="Ankyrin_rpt-contain_sf"/>
</dbReference>
<dbReference type="STRING" id="5078.A0A135LJJ1"/>
<sequence length="462" mass="53189">MIRTPTLLDYAFGWPKGIQILLEAGADTSARTWRIPYAEDNNNEDTYHSVKLLIEAGFSCNWFDIERCQDDGSEKIKSLLINDLVARQQRLWLLAQSCLPAGQLPNLISMDEKTGKITILDVHTAEIYARLVKKGISIGTIRQCGNFQNWNNFGSVHHSPGFSVKTLEELCQVGFRDINQRDSRGLTPLMTTIVPFWRKEMWAERMHWLISKGADLDQEVPGTSSTVTHHLGFSVGEYILSLRDYDLRPKYDLELFSMLEQSFLLLPSVRDRCSCACSPGGCTTMSVLLRRIVGNVDSNRYWMVELSHLFREIIKFILRWTRGDTEIGWGVIRFLTFDALGLKHSCCVNISARRYLCPKLVSREEEEVEEIHDEEMPRILELEKLLTELKVKFDELNQPVMEFLEGYWHTRMIEVLSQRDPYDEEHVTESRRIGVTLELDECVVPDRASLLIGSKIKPEHST</sequence>
<keyword evidence="2" id="KW-1185">Reference proteome</keyword>
<evidence type="ECO:0000313" key="1">
    <source>
        <dbReference type="EMBL" id="KXG49146.1"/>
    </source>
</evidence>
<protein>
    <recommendedName>
        <fullName evidence="3">Ankyrin repeat-containing domain-containing protein</fullName>
    </recommendedName>
</protein>
<comment type="caution">
    <text evidence="1">The sequence shown here is derived from an EMBL/GenBank/DDBJ whole genome shotgun (WGS) entry which is preliminary data.</text>
</comment>
<gene>
    <name evidence="1" type="ORF">PGRI_030160</name>
</gene>
<dbReference type="GeneID" id="63706029"/>
<dbReference type="OrthoDB" id="1577640at2759"/>
<dbReference type="Proteomes" id="UP000070168">
    <property type="component" value="Unassembled WGS sequence"/>
</dbReference>
<dbReference type="AlphaFoldDB" id="A0A135LJJ1"/>
<name>A0A135LJJ1_PENPA</name>
<dbReference type="EMBL" id="LHQR01000065">
    <property type="protein sequence ID" value="KXG49146.1"/>
    <property type="molecule type" value="Genomic_DNA"/>
</dbReference>
<accession>A0A135LJJ1</accession>
<dbReference type="OMA" id="EMHELRD"/>